<accession>A0ABQ7QIQ7</accession>
<reference evidence="2 3" key="1">
    <citation type="submission" date="2021-06" db="EMBL/GenBank/DDBJ databases">
        <title>A haploid diamondback moth (Plutella xylostella L.) genome assembly resolves 31 chromosomes and identifies a diamide resistance mutation.</title>
        <authorList>
            <person name="Ward C.M."/>
            <person name="Perry K.D."/>
            <person name="Baker G."/>
            <person name="Powis K."/>
            <person name="Heckel D.G."/>
            <person name="Baxter S.W."/>
        </authorList>
    </citation>
    <scope>NUCLEOTIDE SEQUENCE [LARGE SCALE GENOMIC DNA]</scope>
    <source>
        <strain evidence="2 3">LV</strain>
        <tissue evidence="2">Single pupa</tissue>
    </source>
</reference>
<protein>
    <submittedName>
        <fullName evidence="2">Uncharacterized protein</fullName>
    </submittedName>
</protein>
<evidence type="ECO:0000313" key="2">
    <source>
        <dbReference type="EMBL" id="KAG7305076.1"/>
    </source>
</evidence>
<keyword evidence="3" id="KW-1185">Reference proteome</keyword>
<proteinExistence type="predicted"/>
<comment type="caution">
    <text evidence="2">The sequence shown here is derived from an EMBL/GenBank/DDBJ whole genome shotgun (WGS) entry which is preliminary data.</text>
</comment>
<dbReference type="EMBL" id="JAHIBW010000014">
    <property type="protein sequence ID" value="KAG7305076.1"/>
    <property type="molecule type" value="Genomic_DNA"/>
</dbReference>
<feature type="compositionally biased region" description="Acidic residues" evidence="1">
    <location>
        <begin position="22"/>
        <end position="31"/>
    </location>
</feature>
<organism evidence="2 3">
    <name type="scientific">Plutella xylostella</name>
    <name type="common">Diamondback moth</name>
    <name type="synonym">Plutella maculipennis</name>
    <dbReference type="NCBI Taxonomy" id="51655"/>
    <lineage>
        <taxon>Eukaryota</taxon>
        <taxon>Metazoa</taxon>
        <taxon>Ecdysozoa</taxon>
        <taxon>Arthropoda</taxon>
        <taxon>Hexapoda</taxon>
        <taxon>Insecta</taxon>
        <taxon>Pterygota</taxon>
        <taxon>Neoptera</taxon>
        <taxon>Endopterygota</taxon>
        <taxon>Lepidoptera</taxon>
        <taxon>Glossata</taxon>
        <taxon>Ditrysia</taxon>
        <taxon>Yponomeutoidea</taxon>
        <taxon>Plutellidae</taxon>
        <taxon>Plutella</taxon>
    </lineage>
</organism>
<evidence type="ECO:0000313" key="3">
    <source>
        <dbReference type="Proteomes" id="UP000823941"/>
    </source>
</evidence>
<feature type="region of interest" description="Disordered" evidence="1">
    <location>
        <begin position="1"/>
        <end position="47"/>
    </location>
</feature>
<gene>
    <name evidence="2" type="ORF">JYU34_010536</name>
</gene>
<evidence type="ECO:0000256" key="1">
    <source>
        <dbReference type="SAM" id="MobiDB-lite"/>
    </source>
</evidence>
<sequence>MFSLLLKKFDGRPSSTAGSVEGSEDFSESDNEGSWKPPAVDPFPNIPSHDAFNASVELDFTSNVREADQLIAEPTPDIKREGIECQRTCRYRGSEGWSRTSQLALTNVKDWNELKECCRQLEYAKYRADSFAEPPRVSAETVVLGF</sequence>
<name>A0ABQ7QIQ7_PLUXY</name>
<dbReference type="Proteomes" id="UP000823941">
    <property type="component" value="Chromosome 14"/>
</dbReference>